<feature type="transmembrane region" description="Helical" evidence="1">
    <location>
        <begin position="203"/>
        <end position="227"/>
    </location>
</feature>
<proteinExistence type="predicted"/>
<organism evidence="2">
    <name type="scientific">viral metagenome</name>
    <dbReference type="NCBI Taxonomy" id="1070528"/>
    <lineage>
        <taxon>unclassified sequences</taxon>
        <taxon>metagenomes</taxon>
        <taxon>organismal metagenomes</taxon>
    </lineage>
</organism>
<keyword evidence="1" id="KW-0812">Transmembrane</keyword>
<accession>A0A6C0KMX8</accession>
<keyword evidence="1" id="KW-1133">Transmembrane helix</keyword>
<feature type="transmembrane region" description="Helical" evidence="1">
    <location>
        <begin position="6"/>
        <end position="25"/>
    </location>
</feature>
<feature type="transmembrane region" description="Helical" evidence="1">
    <location>
        <begin position="174"/>
        <end position="197"/>
    </location>
</feature>
<evidence type="ECO:0000313" key="2">
    <source>
        <dbReference type="EMBL" id="QHU18643.1"/>
    </source>
</evidence>
<dbReference type="EMBL" id="MN740936">
    <property type="protein sequence ID" value="QHU18643.1"/>
    <property type="molecule type" value="Genomic_DNA"/>
</dbReference>
<dbReference type="AlphaFoldDB" id="A0A6C0KMX8"/>
<protein>
    <submittedName>
        <fullName evidence="2">Uncharacterized protein</fullName>
    </submittedName>
</protein>
<reference evidence="2" key="1">
    <citation type="journal article" date="2020" name="Nature">
        <title>Giant virus diversity and host interactions through global metagenomics.</title>
        <authorList>
            <person name="Schulz F."/>
            <person name="Roux S."/>
            <person name="Paez-Espino D."/>
            <person name="Jungbluth S."/>
            <person name="Walsh D.A."/>
            <person name="Denef V.J."/>
            <person name="McMahon K.D."/>
            <person name="Konstantinidis K.T."/>
            <person name="Eloe-Fadrosh E.A."/>
            <person name="Kyrpides N.C."/>
            <person name="Woyke T."/>
        </authorList>
    </citation>
    <scope>NUCLEOTIDE SEQUENCE</scope>
    <source>
        <strain evidence="2">GVMAG-S-3300013006-158</strain>
    </source>
</reference>
<evidence type="ECO:0000256" key="1">
    <source>
        <dbReference type="SAM" id="Phobius"/>
    </source>
</evidence>
<keyword evidence="1" id="KW-0472">Membrane</keyword>
<sequence length="526" mass="59719">MESKWPFMLIAFCFVFLLGLVISGLERNNVIKNWDKRRCDLAVMAAASFFKEESDPRSRTEFAKDNFNFCMGTFVDKFTTLLMTPVVAMFEKQVNLTDSSMGVLNSIRSIAQTLYNTLSSYLEQFYRRFNASIFEISRIAQYLRMAMQRVNGMALSMVYTGITMFRGMLNAIQFVIRVILIICAIMIALIIVLWFVLFPVIPLIISTLGAIVATVVALSMVISSQLADQANDSKKGFCFAQHTLIPLMTEDGKEYNVDVKDCKIGDRLSANCGTITAILIMDGSGVPLYEVEGIRVSGSHLIKGTDGVWKSVCEDERATSIKDTSDVLYCFNTTSHTIPVSTTTHSVLYFRDWEEFADEDTYGHYVWNAMILRLLNKESFYSTWKYRVTISAEIPVLSGNTKVKTAEGYIELSNIQLGTVIVDRYGKKDKVVGKVYGEILNGNSAVPWWHTELFEYREDRWIKGESTVVKGNDTMMGEHIITESGECVIWDELRKTDRVIRDFTDIGYTTIHETYPLVASRLRIYE</sequence>
<name>A0A6C0KMX8_9ZZZZ</name>